<feature type="chain" id="PRO_5036502113" description="EGF-like domain-containing protein" evidence="2">
    <location>
        <begin position="22"/>
        <end position="256"/>
    </location>
</feature>
<sequence length="256" mass="28271">MDVQLILVCLFILPTCPAALAKECAFNATFIKREKELFNRTNYETVCLNQETDYGRELTTCNGRIINPKCVCAYEMYAYDISDICKKTAPRENGSLDHVKVEFCMKYSYTRAGPCQNGGELVNPTELASDAKCRCKEFYSGDFCDTISKPIVCTESKLGSLLPDCAETFIAYPGNSSCSLTIGPRHFICDTQKTVKDGTLDCSSPYYNPASNMQGDNNEANGKSPLSGSPMLLVCLVVLLLTCRLDYGDVFSELNV</sequence>
<evidence type="ECO:0000313" key="4">
    <source>
        <dbReference type="EnsemblMetazoa" id="G17448.1:cds"/>
    </source>
</evidence>
<feature type="signal peptide" evidence="2">
    <location>
        <begin position="1"/>
        <end position="21"/>
    </location>
</feature>
<organism evidence="4 5">
    <name type="scientific">Magallana gigas</name>
    <name type="common">Pacific oyster</name>
    <name type="synonym">Crassostrea gigas</name>
    <dbReference type="NCBI Taxonomy" id="29159"/>
    <lineage>
        <taxon>Eukaryota</taxon>
        <taxon>Metazoa</taxon>
        <taxon>Spiralia</taxon>
        <taxon>Lophotrochozoa</taxon>
        <taxon>Mollusca</taxon>
        <taxon>Bivalvia</taxon>
        <taxon>Autobranchia</taxon>
        <taxon>Pteriomorphia</taxon>
        <taxon>Ostreida</taxon>
        <taxon>Ostreoidea</taxon>
        <taxon>Ostreidae</taxon>
        <taxon>Magallana</taxon>
    </lineage>
</organism>
<name>A0A8W8J6C1_MAGGI</name>
<keyword evidence="1" id="KW-1015">Disulfide bond</keyword>
<keyword evidence="5" id="KW-1185">Reference proteome</keyword>
<comment type="caution">
    <text evidence="1">Lacks conserved residue(s) required for the propagation of feature annotation.</text>
</comment>
<keyword evidence="2" id="KW-0732">Signal</keyword>
<reference evidence="4" key="1">
    <citation type="submission" date="2022-08" db="UniProtKB">
        <authorList>
            <consortium name="EnsemblMetazoa"/>
        </authorList>
    </citation>
    <scope>IDENTIFICATION</scope>
    <source>
        <strain evidence="4">05x7-T-G4-1.051#20</strain>
    </source>
</reference>
<feature type="disulfide bond" evidence="1">
    <location>
        <begin position="135"/>
        <end position="144"/>
    </location>
</feature>
<dbReference type="InterPro" id="IPR000742">
    <property type="entry name" value="EGF"/>
</dbReference>
<accession>A0A8W8J6C1</accession>
<evidence type="ECO:0000256" key="2">
    <source>
        <dbReference type="SAM" id="SignalP"/>
    </source>
</evidence>
<evidence type="ECO:0000256" key="1">
    <source>
        <dbReference type="PROSITE-ProRule" id="PRU00076"/>
    </source>
</evidence>
<evidence type="ECO:0000259" key="3">
    <source>
        <dbReference type="PROSITE" id="PS50026"/>
    </source>
</evidence>
<dbReference type="EnsemblMetazoa" id="G17448.1">
    <property type="protein sequence ID" value="G17448.1:cds"/>
    <property type="gene ID" value="G17448"/>
</dbReference>
<dbReference type="Proteomes" id="UP000005408">
    <property type="component" value="Unassembled WGS sequence"/>
</dbReference>
<dbReference type="AlphaFoldDB" id="A0A8W8J6C1"/>
<proteinExistence type="predicted"/>
<feature type="domain" description="EGF-like" evidence="3">
    <location>
        <begin position="100"/>
        <end position="145"/>
    </location>
</feature>
<keyword evidence="1" id="KW-0245">EGF-like domain</keyword>
<dbReference type="PROSITE" id="PS50026">
    <property type="entry name" value="EGF_3"/>
    <property type="match status" value="1"/>
</dbReference>
<evidence type="ECO:0000313" key="5">
    <source>
        <dbReference type="Proteomes" id="UP000005408"/>
    </source>
</evidence>
<dbReference type="Gene3D" id="2.10.25.10">
    <property type="entry name" value="Laminin"/>
    <property type="match status" value="1"/>
</dbReference>
<protein>
    <recommendedName>
        <fullName evidence="3">EGF-like domain-containing protein</fullName>
    </recommendedName>
</protein>
<dbReference type="PROSITE" id="PS00022">
    <property type="entry name" value="EGF_1"/>
    <property type="match status" value="1"/>
</dbReference>